<gene>
    <name evidence="1" type="ORF">IPJ38_22335</name>
</gene>
<dbReference type="EMBL" id="JADJMS010000052">
    <property type="protein sequence ID" value="MBK7417418.1"/>
    <property type="molecule type" value="Genomic_DNA"/>
</dbReference>
<name>A0A935K6Y3_9RHOO</name>
<protein>
    <submittedName>
        <fullName evidence="1">Uncharacterized protein</fullName>
    </submittedName>
</protein>
<dbReference type="Proteomes" id="UP000739411">
    <property type="component" value="Unassembled WGS sequence"/>
</dbReference>
<evidence type="ECO:0000313" key="2">
    <source>
        <dbReference type="Proteomes" id="UP000739411"/>
    </source>
</evidence>
<dbReference type="AlphaFoldDB" id="A0A935K6Y3"/>
<evidence type="ECO:0000313" key="1">
    <source>
        <dbReference type="EMBL" id="MBK7417418.1"/>
    </source>
</evidence>
<comment type="caution">
    <text evidence="1">The sequence shown here is derived from an EMBL/GenBank/DDBJ whole genome shotgun (WGS) entry which is preliminary data.</text>
</comment>
<sequence>MNVMVDQLRPIWPNIENDINNGDKNGLRARAKLRAHGKWNMTAALEWAIENRPIKKDKAATIVASDPTSELSVLFAQILNL</sequence>
<reference evidence="1 2" key="1">
    <citation type="submission" date="2020-10" db="EMBL/GenBank/DDBJ databases">
        <title>Connecting structure to function with the recovery of over 1000 high-quality activated sludge metagenome-assembled genomes encoding full-length rRNA genes using long-read sequencing.</title>
        <authorList>
            <person name="Singleton C.M."/>
            <person name="Petriglieri F."/>
            <person name="Kristensen J.M."/>
            <person name="Kirkegaard R.H."/>
            <person name="Michaelsen T.Y."/>
            <person name="Andersen M.H."/>
            <person name="Karst S.M."/>
            <person name="Dueholm M.S."/>
            <person name="Nielsen P.H."/>
            <person name="Albertsen M."/>
        </authorList>
    </citation>
    <scope>NUCLEOTIDE SEQUENCE [LARGE SCALE GENOMIC DNA]</scope>
    <source>
        <strain evidence="1">EsbW_18-Q3-R4-48_BATAC.463</strain>
    </source>
</reference>
<organism evidence="1 2">
    <name type="scientific">Candidatus Dechloromonas phosphorivorans</name>
    <dbReference type="NCBI Taxonomy" id="2899244"/>
    <lineage>
        <taxon>Bacteria</taxon>
        <taxon>Pseudomonadati</taxon>
        <taxon>Pseudomonadota</taxon>
        <taxon>Betaproteobacteria</taxon>
        <taxon>Rhodocyclales</taxon>
        <taxon>Azonexaceae</taxon>
        <taxon>Dechloromonas</taxon>
    </lineage>
</organism>
<proteinExistence type="predicted"/>
<accession>A0A935K6Y3</accession>